<name>A0A9W6Y228_9STRA</name>
<reference evidence="2" key="1">
    <citation type="submission" date="2023-04" db="EMBL/GenBank/DDBJ databases">
        <title>Phytophthora fragariaefolia NBRC 109709.</title>
        <authorList>
            <person name="Ichikawa N."/>
            <person name="Sato H."/>
            <person name="Tonouchi N."/>
        </authorList>
    </citation>
    <scope>NUCLEOTIDE SEQUENCE</scope>
    <source>
        <strain evidence="2">NBRC 109709</strain>
    </source>
</reference>
<comment type="caution">
    <text evidence="2">The sequence shown here is derived from an EMBL/GenBank/DDBJ whole genome shotgun (WGS) entry which is preliminary data.</text>
</comment>
<keyword evidence="3" id="KW-1185">Reference proteome</keyword>
<sequence length="391" mass="44652">MLPHARSLEADDDIESKAIDDNKMEDMTQVETLQFYSWLKSRGYDPEELNSNVDSKKRALDDSTISLDTRVNKKGINMTMGDKDKVQYMYDNIDGFDELKLRPYMKKQTQACKQIDWSWTLNYAINEVANGARALNHQIGRETNAEKQNLYAIRLKTIFDVLRVVDPIQAQEQEDLSKLPPSSFETPDQRDKNSSNIISPAKKDFVFEPPAGKGLTGRGLRGGGIAPRRKARTYNLADIEGSGSVSDLKYKRLGTKFIRKVDLNINRLKLVFPNRTSVGPIRSMSDELTAMAKDLLYNDNISQQAYRDLSIEGQRVFYEIVKKTHVEHTLQTPIEDPRLTLKAEFDKLRGEISLGNNNPDMLRELYRLAADMFEQKMLSNKEFRSIIGALV</sequence>
<proteinExistence type="predicted"/>
<gene>
    <name evidence="2" type="ORF">Pfra01_002068300</name>
</gene>
<feature type="region of interest" description="Disordered" evidence="1">
    <location>
        <begin position="174"/>
        <end position="196"/>
    </location>
</feature>
<evidence type="ECO:0000256" key="1">
    <source>
        <dbReference type="SAM" id="MobiDB-lite"/>
    </source>
</evidence>
<protein>
    <submittedName>
        <fullName evidence="2">Unnamed protein product</fullName>
    </submittedName>
</protein>
<dbReference type="EMBL" id="BSXT01002855">
    <property type="protein sequence ID" value="GMF51277.1"/>
    <property type="molecule type" value="Genomic_DNA"/>
</dbReference>
<dbReference type="AlphaFoldDB" id="A0A9W6Y228"/>
<accession>A0A9W6Y228</accession>
<organism evidence="2 3">
    <name type="scientific">Phytophthora fragariaefolia</name>
    <dbReference type="NCBI Taxonomy" id="1490495"/>
    <lineage>
        <taxon>Eukaryota</taxon>
        <taxon>Sar</taxon>
        <taxon>Stramenopiles</taxon>
        <taxon>Oomycota</taxon>
        <taxon>Peronosporomycetes</taxon>
        <taxon>Peronosporales</taxon>
        <taxon>Peronosporaceae</taxon>
        <taxon>Phytophthora</taxon>
    </lineage>
</organism>
<dbReference type="Proteomes" id="UP001165121">
    <property type="component" value="Unassembled WGS sequence"/>
</dbReference>
<evidence type="ECO:0000313" key="2">
    <source>
        <dbReference type="EMBL" id="GMF51277.1"/>
    </source>
</evidence>
<evidence type="ECO:0000313" key="3">
    <source>
        <dbReference type="Proteomes" id="UP001165121"/>
    </source>
</evidence>